<dbReference type="InterPro" id="IPR054816">
    <property type="entry name" value="Lipoprotein_mollicutes-type_CS"/>
</dbReference>
<comment type="caution">
    <text evidence="3">The sequence shown here is derived from an EMBL/GenBank/DDBJ whole genome shotgun (WGS) entry which is preliminary data.</text>
</comment>
<dbReference type="AlphaFoldDB" id="A0AAI9T4P0"/>
<evidence type="ECO:0008006" key="5">
    <source>
        <dbReference type="Google" id="ProtNLM"/>
    </source>
</evidence>
<feature type="signal peptide" evidence="2">
    <location>
        <begin position="1"/>
        <end position="20"/>
    </location>
</feature>
<dbReference type="NCBIfam" id="NF038029">
    <property type="entry name" value="LP_plasma"/>
    <property type="match status" value="1"/>
</dbReference>
<reference evidence="3 4" key="1">
    <citation type="journal article" date="2012" name="J. Proteome Res.">
        <title>Application of Spiroplasma melliferum proteogenomic profiling for the discovery of virulence factors and pathogenicity mechanisms in host-associated spiroplasmas.</title>
        <authorList>
            <person name="Alexeev D."/>
            <person name="Kostrjukova E."/>
            <person name="Aliper A."/>
            <person name="Popenko A."/>
            <person name="Bazaleev N."/>
            <person name="Tyakht A."/>
            <person name="Selezneva O."/>
            <person name="Akopian T."/>
            <person name="Prichodko E."/>
            <person name="Kondratov I."/>
            <person name="Chukin M."/>
            <person name="Demina I."/>
            <person name="Galyamina M."/>
            <person name="Kamashev D."/>
            <person name="Vanyushkina A."/>
            <person name="Ladygina V."/>
            <person name="Levitskii S."/>
            <person name="Lazarev V."/>
            <person name="Govorun V."/>
        </authorList>
    </citation>
    <scope>NUCLEOTIDE SEQUENCE [LARGE SCALE GENOMIC DNA]</scope>
    <source>
        <strain evidence="3 4">KC3</strain>
    </source>
</reference>
<organism evidence="3 4">
    <name type="scientific">Spiroplasma melliferum KC3</name>
    <dbReference type="NCBI Taxonomy" id="570509"/>
    <lineage>
        <taxon>Bacteria</taxon>
        <taxon>Bacillati</taxon>
        <taxon>Mycoplasmatota</taxon>
        <taxon>Mollicutes</taxon>
        <taxon>Entomoplasmatales</taxon>
        <taxon>Spiroplasmataceae</taxon>
        <taxon>Spiroplasma</taxon>
    </lineage>
</organism>
<evidence type="ECO:0000313" key="4">
    <source>
        <dbReference type="Proteomes" id="UP000004057"/>
    </source>
</evidence>
<name>A0AAI9T4P0_SPIME</name>
<evidence type="ECO:0000313" key="3">
    <source>
        <dbReference type="EMBL" id="KAI93122.1"/>
    </source>
</evidence>
<evidence type="ECO:0000256" key="2">
    <source>
        <dbReference type="SAM" id="SignalP"/>
    </source>
</evidence>
<accession>A0AAI9T4P0</accession>
<feature type="region of interest" description="Disordered" evidence="1">
    <location>
        <begin position="30"/>
        <end position="49"/>
    </location>
</feature>
<feature type="chain" id="PRO_5042511675" description="Lipoprotein" evidence="2">
    <location>
        <begin position="21"/>
        <end position="147"/>
    </location>
</feature>
<proteinExistence type="predicted"/>
<keyword evidence="2" id="KW-0732">Signal</keyword>
<gene>
    <name evidence="3" type="ORF">SPM_000865</name>
</gene>
<sequence>MKIKKLLSILGVIGLTTTSAASLISCENPNNKNVGNNKPDEPWIPQQPPENSKWKLVDVNSKEKLKNELSNLSDKWYTVIWKPKNTYFIAKFNSKWDVLTPGGNISFQNYYINFEYIKSLYRFDNNTNEPELPEIDNKTGKIIDWKA</sequence>
<protein>
    <recommendedName>
        <fullName evidence="5">Lipoprotein</fullName>
    </recommendedName>
</protein>
<dbReference type="RefSeq" id="WP_004027721.1">
    <property type="nucleotide sequence ID" value="NZ_AGBZ02000001.1"/>
</dbReference>
<evidence type="ECO:0000256" key="1">
    <source>
        <dbReference type="SAM" id="MobiDB-lite"/>
    </source>
</evidence>
<dbReference type="Proteomes" id="UP000004057">
    <property type="component" value="Unassembled WGS sequence"/>
</dbReference>
<dbReference type="PROSITE" id="PS51257">
    <property type="entry name" value="PROKAR_LIPOPROTEIN"/>
    <property type="match status" value="1"/>
</dbReference>
<dbReference type="EMBL" id="AGBZ02000001">
    <property type="protein sequence ID" value="KAI93122.1"/>
    <property type="molecule type" value="Genomic_DNA"/>
</dbReference>